<dbReference type="SUPFAM" id="SSF56719">
    <property type="entry name" value="Type II DNA topoisomerase"/>
    <property type="match status" value="1"/>
</dbReference>
<evidence type="ECO:0000313" key="14">
    <source>
        <dbReference type="Proteomes" id="UP000729357"/>
    </source>
</evidence>
<feature type="non-terminal residue" evidence="13">
    <location>
        <position position="490"/>
    </location>
</feature>
<accession>A0A9P8FX42</accession>
<dbReference type="GO" id="GO:0005524">
    <property type="term" value="F:ATP binding"/>
    <property type="evidence" value="ECO:0007669"/>
    <property type="project" value="UniProtKB-KW"/>
</dbReference>
<dbReference type="GO" id="GO:0005634">
    <property type="term" value="C:nucleus"/>
    <property type="evidence" value="ECO:0007669"/>
    <property type="project" value="TreeGrafter"/>
</dbReference>
<evidence type="ECO:0000256" key="5">
    <source>
        <dbReference type="ARBA" id="ARBA00022741"/>
    </source>
</evidence>
<dbReference type="PANTHER" id="PTHR10169">
    <property type="entry name" value="DNA TOPOISOMERASE/GYRASE"/>
    <property type="match status" value="1"/>
</dbReference>
<protein>
    <recommendedName>
        <fullName evidence="4">DNA topoisomerase (ATP-hydrolyzing)</fullName>
        <ecNumber evidence="4">5.6.2.2</ecNumber>
    </recommendedName>
</protein>
<dbReference type="EC" id="5.6.2.2" evidence="4"/>
<feature type="compositionally biased region" description="Polar residues" evidence="11">
    <location>
        <begin position="1"/>
        <end position="13"/>
    </location>
</feature>
<dbReference type="InterPro" id="IPR013760">
    <property type="entry name" value="Topo_IIA-like_dom_sf"/>
</dbReference>
<name>A0A9P8FX42_AURME</name>
<evidence type="ECO:0000256" key="2">
    <source>
        <dbReference type="ARBA" id="ARBA00001946"/>
    </source>
</evidence>
<dbReference type="InterPro" id="IPR002205">
    <property type="entry name" value="Topo_IIA_dom_A"/>
</dbReference>
<comment type="cofactor">
    <cofactor evidence="2">
        <name>Mg(2+)</name>
        <dbReference type="ChEBI" id="CHEBI:18420"/>
    </cofactor>
</comment>
<dbReference type="GO" id="GO:0003677">
    <property type="term" value="F:DNA binding"/>
    <property type="evidence" value="ECO:0007669"/>
    <property type="project" value="UniProtKB-UniRule"/>
</dbReference>
<keyword evidence="8 10" id="KW-0238">DNA-binding</keyword>
<keyword evidence="5" id="KW-0547">Nucleotide-binding</keyword>
<dbReference type="PROSITE" id="PS52040">
    <property type="entry name" value="TOPO_IIA"/>
    <property type="match status" value="1"/>
</dbReference>
<dbReference type="Proteomes" id="UP000729357">
    <property type="component" value="Unassembled WGS sequence"/>
</dbReference>
<dbReference type="InterPro" id="IPR001154">
    <property type="entry name" value="TopoII_euk"/>
</dbReference>
<dbReference type="Gene3D" id="1.10.268.10">
    <property type="entry name" value="Topoisomerase, domain 3"/>
    <property type="match status" value="1"/>
</dbReference>
<feature type="region of interest" description="Disordered" evidence="11">
    <location>
        <begin position="1"/>
        <end position="24"/>
    </location>
</feature>
<evidence type="ECO:0000259" key="12">
    <source>
        <dbReference type="PROSITE" id="PS52040"/>
    </source>
</evidence>
<evidence type="ECO:0000256" key="7">
    <source>
        <dbReference type="ARBA" id="ARBA00023029"/>
    </source>
</evidence>
<reference evidence="13" key="2">
    <citation type="submission" date="2021-08" db="EMBL/GenBank/DDBJ databases">
        <authorList>
            <person name="Gostincar C."/>
            <person name="Sun X."/>
            <person name="Song Z."/>
            <person name="Gunde-Cimerman N."/>
        </authorList>
    </citation>
    <scope>NUCLEOTIDE SEQUENCE</scope>
    <source>
        <strain evidence="13">EXF-9298</strain>
    </source>
</reference>
<evidence type="ECO:0000256" key="1">
    <source>
        <dbReference type="ARBA" id="ARBA00000185"/>
    </source>
</evidence>
<evidence type="ECO:0000256" key="8">
    <source>
        <dbReference type="ARBA" id="ARBA00023125"/>
    </source>
</evidence>
<dbReference type="Pfam" id="PF00521">
    <property type="entry name" value="DNA_topoisoIV"/>
    <property type="match status" value="1"/>
</dbReference>
<evidence type="ECO:0000256" key="9">
    <source>
        <dbReference type="ARBA" id="ARBA00023235"/>
    </source>
</evidence>
<evidence type="ECO:0000256" key="6">
    <source>
        <dbReference type="ARBA" id="ARBA00022840"/>
    </source>
</evidence>
<dbReference type="EMBL" id="JAHFXS010000486">
    <property type="protein sequence ID" value="KAG9984511.1"/>
    <property type="molecule type" value="Genomic_DNA"/>
</dbReference>
<keyword evidence="6" id="KW-0067">ATP-binding</keyword>
<sequence>MASVNKEQITISETHPHRSIPSVRDGLVPTQREILHTLLQQKSREGIKVDQLASNVSAFFTRAPDQSEIQEDTKKLAQNFVGASNINYLKPDGWFGSRREGGKDAGDARFIYTHLSDVTRSIFLEKDDCLLARCMRKGKPGEPKTYTPVLPTILVNGYETSGQDWQTRIPPYNPKDIIENLRRRMSGSSKDDMQSMQPWFRNWTGRVEKIDQRQYTMRGKMHKTSEGVMEITELPPRLWTQDFKSELDKYISKPRSQIKSYTEHPASQGVRFELVTTNHDMDPAAQRDLEAKLSLHKTITTDSLVALDDNGNVQKYATDLDILEEFYLLKSQAYKCRKLTQLSTLKKDLTRWTDQSKFAKLLLGGNLDISQDRDTLVGHLIHHGLIPVENFDDLVPTKKRKRDVDSNPAVPGYEHLFEMTVASMLPGPMQELETSIASKKAQIAELEQISVEEMWEADLLAFEKAWDQHLEYDRQHPPRTCERCGGLGCR</sequence>
<comment type="catalytic activity">
    <reaction evidence="1">
        <text>ATP-dependent breakage, passage and rejoining of double-stranded DNA.</text>
        <dbReference type="EC" id="5.6.2.2"/>
    </reaction>
</comment>
<keyword evidence="14" id="KW-1185">Reference proteome</keyword>
<dbReference type="InterPro" id="IPR013757">
    <property type="entry name" value="Topo_IIA_A_a_sf"/>
</dbReference>
<dbReference type="InterPro" id="IPR050634">
    <property type="entry name" value="DNA_Topoisomerase_II"/>
</dbReference>
<comment type="caution">
    <text evidence="10">Lacks conserved residue(s) required for the propagation of feature annotation.</text>
</comment>
<dbReference type="Gene3D" id="3.30.1360.40">
    <property type="match status" value="1"/>
</dbReference>
<dbReference type="PANTHER" id="PTHR10169:SF38">
    <property type="entry name" value="DNA TOPOISOMERASE 2"/>
    <property type="match status" value="1"/>
</dbReference>
<dbReference type="AlphaFoldDB" id="A0A9P8FX42"/>
<evidence type="ECO:0000313" key="13">
    <source>
        <dbReference type="EMBL" id="KAG9984511.1"/>
    </source>
</evidence>
<evidence type="ECO:0000256" key="3">
    <source>
        <dbReference type="ARBA" id="ARBA00011080"/>
    </source>
</evidence>
<dbReference type="GO" id="GO:0003918">
    <property type="term" value="F:DNA topoisomerase type II (double strand cut, ATP-hydrolyzing) activity"/>
    <property type="evidence" value="ECO:0007669"/>
    <property type="project" value="UniProtKB-EC"/>
</dbReference>
<evidence type="ECO:0000256" key="10">
    <source>
        <dbReference type="PROSITE-ProRule" id="PRU01384"/>
    </source>
</evidence>
<gene>
    <name evidence="13" type="ORF">KCU98_g5359</name>
</gene>
<comment type="caution">
    <text evidence="13">The sequence shown here is derived from an EMBL/GenBank/DDBJ whole genome shotgun (WGS) entry which is preliminary data.</text>
</comment>
<comment type="similarity">
    <text evidence="3">Belongs to the type II topoisomerase family.</text>
</comment>
<dbReference type="PRINTS" id="PR01158">
    <property type="entry name" value="TOPISMRASEII"/>
</dbReference>
<reference evidence="13" key="1">
    <citation type="journal article" date="2021" name="J Fungi (Basel)">
        <title>Virulence traits and population genomics of the black yeast Aureobasidium melanogenum.</title>
        <authorList>
            <person name="Cernosa A."/>
            <person name="Sun X."/>
            <person name="Gostincar C."/>
            <person name="Fang C."/>
            <person name="Gunde-Cimerman N."/>
            <person name="Song Z."/>
        </authorList>
    </citation>
    <scope>NUCLEOTIDE SEQUENCE</scope>
    <source>
        <strain evidence="13">EXF-9298</strain>
    </source>
</reference>
<dbReference type="SMART" id="SM00434">
    <property type="entry name" value="TOP4c"/>
    <property type="match status" value="1"/>
</dbReference>
<feature type="domain" description="Topo IIA-type catalytic" evidence="12">
    <location>
        <begin position="20"/>
        <end position="459"/>
    </location>
</feature>
<dbReference type="GO" id="GO:0000712">
    <property type="term" value="P:resolution of meiotic recombination intermediates"/>
    <property type="evidence" value="ECO:0007669"/>
    <property type="project" value="TreeGrafter"/>
</dbReference>
<dbReference type="Gene3D" id="3.90.199.10">
    <property type="entry name" value="Topoisomerase II, domain 5"/>
    <property type="match status" value="1"/>
</dbReference>
<evidence type="ECO:0000256" key="11">
    <source>
        <dbReference type="SAM" id="MobiDB-lite"/>
    </source>
</evidence>
<dbReference type="GO" id="GO:0006265">
    <property type="term" value="P:DNA topological change"/>
    <property type="evidence" value="ECO:0007669"/>
    <property type="project" value="InterPro"/>
</dbReference>
<evidence type="ECO:0000256" key="4">
    <source>
        <dbReference type="ARBA" id="ARBA00012895"/>
    </source>
</evidence>
<dbReference type="InterPro" id="IPR013758">
    <property type="entry name" value="Topo_IIA_A/C_ab"/>
</dbReference>
<dbReference type="GO" id="GO:0000819">
    <property type="term" value="P:sister chromatid segregation"/>
    <property type="evidence" value="ECO:0007669"/>
    <property type="project" value="TreeGrafter"/>
</dbReference>
<keyword evidence="7" id="KW-0799">Topoisomerase</keyword>
<proteinExistence type="inferred from homology"/>
<keyword evidence="9" id="KW-0413">Isomerase</keyword>
<organism evidence="13 14">
    <name type="scientific">Aureobasidium melanogenum</name>
    <name type="common">Aureobasidium pullulans var. melanogenum</name>
    <dbReference type="NCBI Taxonomy" id="46634"/>
    <lineage>
        <taxon>Eukaryota</taxon>
        <taxon>Fungi</taxon>
        <taxon>Dikarya</taxon>
        <taxon>Ascomycota</taxon>
        <taxon>Pezizomycotina</taxon>
        <taxon>Dothideomycetes</taxon>
        <taxon>Dothideomycetidae</taxon>
        <taxon>Dothideales</taxon>
        <taxon>Saccotheciaceae</taxon>
        <taxon>Aureobasidium</taxon>
    </lineage>
</organism>